<evidence type="ECO:0000313" key="1">
    <source>
        <dbReference type="EMBL" id="MDR6957936.1"/>
    </source>
</evidence>
<reference evidence="1" key="1">
    <citation type="submission" date="2023-07" db="EMBL/GenBank/DDBJ databases">
        <title>Sorghum-associated microbial communities from plants grown in Nebraska, USA.</title>
        <authorList>
            <person name="Schachtman D."/>
        </authorList>
    </citation>
    <scope>NUCLEOTIDE SEQUENCE</scope>
    <source>
        <strain evidence="1">3432</strain>
    </source>
</reference>
<name>A0AAW8M844_9PSED</name>
<dbReference type="RefSeq" id="WP_310359305.1">
    <property type="nucleotide sequence ID" value="NZ_JAVDVC010000003.1"/>
</dbReference>
<evidence type="ECO:0000313" key="2">
    <source>
        <dbReference type="Proteomes" id="UP001252613"/>
    </source>
</evidence>
<dbReference type="AlphaFoldDB" id="A0AAW8M844"/>
<protein>
    <recommendedName>
        <fullName evidence="3">Secreted protein</fullName>
    </recommendedName>
</protein>
<comment type="caution">
    <text evidence="1">The sequence shown here is derived from an EMBL/GenBank/DDBJ whole genome shotgun (WGS) entry which is preliminary data.</text>
</comment>
<gene>
    <name evidence="1" type="ORF">J2W43_001917</name>
</gene>
<accession>A0AAW8M844</accession>
<sequence>MMTVYFVVMAICSGNEGCVEERKPGPTYATKEICMETARDMAPRKGVKFKCRRERLLVVPNEMPHAAGFESVVSTGAKGQP</sequence>
<dbReference type="EMBL" id="JAVDVC010000003">
    <property type="protein sequence ID" value="MDR6957936.1"/>
    <property type="molecule type" value="Genomic_DNA"/>
</dbReference>
<organism evidence="1 2">
    <name type="scientific">Pseudomonas brassicacearum</name>
    <dbReference type="NCBI Taxonomy" id="930166"/>
    <lineage>
        <taxon>Bacteria</taxon>
        <taxon>Pseudomonadati</taxon>
        <taxon>Pseudomonadota</taxon>
        <taxon>Gammaproteobacteria</taxon>
        <taxon>Pseudomonadales</taxon>
        <taxon>Pseudomonadaceae</taxon>
        <taxon>Pseudomonas</taxon>
    </lineage>
</organism>
<evidence type="ECO:0008006" key="3">
    <source>
        <dbReference type="Google" id="ProtNLM"/>
    </source>
</evidence>
<dbReference type="Proteomes" id="UP001252613">
    <property type="component" value="Unassembled WGS sequence"/>
</dbReference>
<proteinExistence type="predicted"/>